<dbReference type="OrthoDB" id="6456007at2"/>
<dbReference type="InterPro" id="IPR000182">
    <property type="entry name" value="GNAT_dom"/>
</dbReference>
<evidence type="ECO:0000313" key="4">
    <source>
        <dbReference type="EMBL" id="TXK62112.1"/>
    </source>
</evidence>
<dbReference type="Pfam" id="PF00583">
    <property type="entry name" value="Acetyltransf_1"/>
    <property type="match status" value="1"/>
</dbReference>
<sequence>MPTIRHSEPRDIEAIRGIYSEPSVYASTLQLPWPSMELWQQRLDGRNEHFHSLVACEDDEVRGQVGIEVFSNPRRRHVANIGLGVSAQARRRGIGSALVDAATGLCTGWLGVTRIELEVYTDNDAAIALFERHGFVAEGTARGYALRAGEYVDVLLMARR</sequence>
<evidence type="ECO:0000259" key="3">
    <source>
        <dbReference type="PROSITE" id="PS51186"/>
    </source>
</evidence>
<reference evidence="4 5" key="1">
    <citation type="submission" date="2019-08" db="EMBL/GenBank/DDBJ databases">
        <authorList>
            <person name="Karlyshev A.V."/>
        </authorList>
    </citation>
    <scope>NUCLEOTIDE SEQUENCE [LARGE SCALE GENOMIC DNA]</scope>
    <source>
        <strain evidence="4 5">Alg18-2.2</strain>
    </source>
</reference>
<dbReference type="Gene3D" id="3.40.630.30">
    <property type="match status" value="1"/>
</dbReference>
<evidence type="ECO:0000256" key="1">
    <source>
        <dbReference type="ARBA" id="ARBA00022679"/>
    </source>
</evidence>
<keyword evidence="1" id="KW-0808">Transferase</keyword>
<dbReference type="GO" id="GO:0016747">
    <property type="term" value="F:acyltransferase activity, transferring groups other than amino-acyl groups"/>
    <property type="evidence" value="ECO:0007669"/>
    <property type="project" value="InterPro"/>
</dbReference>
<dbReference type="PROSITE" id="PS51186">
    <property type="entry name" value="GNAT"/>
    <property type="match status" value="1"/>
</dbReference>
<dbReference type="PANTHER" id="PTHR43877">
    <property type="entry name" value="AMINOALKYLPHOSPHONATE N-ACETYLTRANSFERASE-RELATED-RELATED"/>
    <property type="match status" value="1"/>
</dbReference>
<dbReference type="EMBL" id="VRTS01000006">
    <property type="protein sequence ID" value="TXK62112.1"/>
    <property type="molecule type" value="Genomic_DNA"/>
</dbReference>
<protein>
    <submittedName>
        <fullName evidence="4">GNAT family N-acetyltransferase</fullName>
    </submittedName>
</protein>
<organism evidence="4 5">
    <name type="scientific">Alkalisalibacterium limincola</name>
    <dbReference type="NCBI Taxonomy" id="2699169"/>
    <lineage>
        <taxon>Bacteria</taxon>
        <taxon>Pseudomonadati</taxon>
        <taxon>Pseudomonadota</taxon>
        <taxon>Gammaproteobacteria</taxon>
        <taxon>Lysobacterales</taxon>
        <taxon>Lysobacteraceae</taxon>
        <taxon>Alkalisalibacterium</taxon>
    </lineage>
</organism>
<name>A0A5C8KPM3_9GAMM</name>
<keyword evidence="2" id="KW-0012">Acyltransferase</keyword>
<proteinExistence type="predicted"/>
<dbReference type="AlphaFoldDB" id="A0A5C8KPM3"/>
<accession>A0A5C8KPM3</accession>
<dbReference type="RefSeq" id="WP_147891905.1">
    <property type="nucleotide sequence ID" value="NZ_VRTS01000006.1"/>
</dbReference>
<dbReference type="CDD" id="cd04301">
    <property type="entry name" value="NAT_SF"/>
    <property type="match status" value="1"/>
</dbReference>
<feature type="domain" description="N-acetyltransferase" evidence="3">
    <location>
        <begin position="2"/>
        <end position="160"/>
    </location>
</feature>
<keyword evidence="5" id="KW-1185">Reference proteome</keyword>
<dbReference type="SUPFAM" id="SSF55729">
    <property type="entry name" value="Acyl-CoA N-acyltransferases (Nat)"/>
    <property type="match status" value="1"/>
</dbReference>
<gene>
    <name evidence="4" type="ORF">FU658_09715</name>
</gene>
<evidence type="ECO:0000256" key="2">
    <source>
        <dbReference type="ARBA" id="ARBA00023315"/>
    </source>
</evidence>
<comment type="caution">
    <text evidence="4">The sequence shown here is derived from an EMBL/GenBank/DDBJ whole genome shotgun (WGS) entry which is preliminary data.</text>
</comment>
<dbReference type="Proteomes" id="UP000321248">
    <property type="component" value="Unassembled WGS sequence"/>
</dbReference>
<dbReference type="InterPro" id="IPR016181">
    <property type="entry name" value="Acyl_CoA_acyltransferase"/>
</dbReference>
<dbReference type="InterPro" id="IPR050832">
    <property type="entry name" value="Bact_Acetyltransf"/>
</dbReference>
<dbReference type="PANTHER" id="PTHR43877:SF2">
    <property type="entry name" value="AMINOALKYLPHOSPHONATE N-ACETYLTRANSFERASE-RELATED"/>
    <property type="match status" value="1"/>
</dbReference>
<evidence type="ECO:0000313" key="5">
    <source>
        <dbReference type="Proteomes" id="UP000321248"/>
    </source>
</evidence>